<evidence type="ECO:0000313" key="2">
    <source>
        <dbReference type="Proteomes" id="UP000195652"/>
    </source>
</evidence>
<evidence type="ECO:0000313" key="1">
    <source>
        <dbReference type="EMBL" id="ARU45184.2"/>
    </source>
</evidence>
<dbReference type="EMBL" id="CP021417">
    <property type="protein sequence ID" value="ARU45184.2"/>
    <property type="molecule type" value="Genomic_DNA"/>
</dbReference>
<sequence length="119" mass="13635">MNKKQAITAFLAIQVLSLIGLILSGVFSFKSSPEIIAAGLIGSIVIATAFWLFVYVIMFIAQRSEKKRKKLKSKTFQFCQSGHRNWMRLLSLNQPVAIAQEMQTKPLNVQPHHRWRQHK</sequence>
<organism evidence="1 2">
    <name type="scientific">Corynebacterium silvaticum</name>
    <dbReference type="NCBI Taxonomy" id="2320431"/>
    <lineage>
        <taxon>Bacteria</taxon>
        <taxon>Bacillati</taxon>
        <taxon>Actinomycetota</taxon>
        <taxon>Actinomycetes</taxon>
        <taxon>Mycobacteriales</taxon>
        <taxon>Corynebacteriaceae</taxon>
        <taxon>Corynebacterium</taxon>
    </lineage>
</organism>
<proteinExistence type="predicted"/>
<reference evidence="1 2" key="2">
    <citation type="journal article" date="2020" name="Antonie Van Leeuwenhoek">
        <title>Phylogenomic characterisation of a novel corynebacterial species pathogenic to animals.</title>
        <authorList>
            <person name="Moller J."/>
            <person name="Musella L."/>
            <person name="Melnikov V."/>
            <person name="Geissdorfer W."/>
            <person name="Burkovski A."/>
            <person name="Sangal V."/>
        </authorList>
    </citation>
    <scope>NUCLEOTIDE SEQUENCE [LARGE SCALE GENOMIC DNA]</scope>
    <source>
        <strain evidence="1 2">PO100/5</strain>
    </source>
</reference>
<dbReference type="Proteomes" id="UP000195652">
    <property type="component" value="Chromosome"/>
</dbReference>
<reference evidence="1 2" key="4">
    <citation type="journal article" date="2020" name="PLoS ONE">
        <title>Taxonomic classification of strain PO100/5 shows a broader geographic distribution and genetic markers of the recently described Corynebacterium silvaticum.</title>
        <authorList>
            <person name="Viana M.V.C."/>
            <person name="Profeta R."/>
            <person name="da Silva A.L."/>
            <person name="Hurtado R."/>
            <person name="Cerqueira J.C."/>
            <person name="Ribeiro B.F.S."/>
            <person name="Almeida M.O."/>
            <person name="Morais-Rodrigues F."/>
            <person name="Soares S.C."/>
            <person name="Oliveira M."/>
            <person name="Tavares L."/>
            <person name="Figueiredo H."/>
            <person name="Wattam A.R."/>
            <person name="Barh D."/>
            <person name="Ghosh P."/>
            <person name="Silva A."/>
            <person name="Azevedo V."/>
        </authorList>
    </citation>
    <scope>NUCLEOTIDE SEQUENCE [LARGE SCALE GENOMIC DNA]</scope>
    <source>
        <strain evidence="1 2">PO100/5</strain>
    </source>
</reference>
<name>A0A7U5HJZ0_9CORY</name>
<reference evidence="1 2" key="1">
    <citation type="journal article" date="2014" name="BMC Vet. Res.">
        <title>First report of Corynebacterium pseudotuberculosis from caseous lymphadenitis lesions in Black Alentejano pig (Sus scrofa domesticus).</title>
        <authorList>
            <person name="Oliveira M."/>
            <person name="Barroco C."/>
            <person name="Mottola C."/>
            <person name="Santos R."/>
            <person name="Lemsaddek A."/>
            <person name="Tavares L."/>
            <person name="Semedo-Lemsaddek T."/>
        </authorList>
    </citation>
    <scope>NUCLEOTIDE SEQUENCE [LARGE SCALE GENOMIC DNA]</scope>
    <source>
        <strain evidence="1 2">PO100/5</strain>
    </source>
</reference>
<dbReference type="AlphaFoldDB" id="A0A7U5HJZ0"/>
<accession>A0A7U5HJZ0</accession>
<keyword evidence="2" id="KW-1185">Reference proteome</keyword>
<protein>
    <submittedName>
        <fullName evidence="1">Uncharacterized protein</fullName>
    </submittedName>
</protein>
<reference evidence="1 2" key="3">
    <citation type="journal article" date="2020" name="Int. J. Syst. Evol. Microbiol.">
        <title>Corynebacterium silvaticum sp. nov., a unique group of NTTB corynebacteria in wild boar and roe deer.</title>
        <authorList>
            <person name="Dangel A."/>
            <person name="Berger A."/>
            <person name="Rau J."/>
            <person name="Eisenberg T."/>
            <person name="Kampfer P."/>
            <person name="Margos G."/>
            <person name="Contzen M."/>
            <person name="Busse H.J."/>
            <person name="Konrad R."/>
            <person name="Peters M."/>
            <person name="Sting R."/>
            <person name="Sing A."/>
        </authorList>
    </citation>
    <scope>NUCLEOTIDE SEQUENCE [LARGE SCALE GENOMIC DNA]</scope>
    <source>
        <strain evidence="1 2">PO100/5</strain>
    </source>
</reference>
<dbReference type="KEGG" id="csil:CBE74_00155"/>
<gene>
    <name evidence="1" type="ORF">CBE74_00155</name>
</gene>